<dbReference type="OrthoDB" id="9768142at2"/>
<reference evidence="8" key="1">
    <citation type="submission" date="2016-09" db="EMBL/GenBank/DDBJ databases">
        <authorList>
            <person name="Varghese N."/>
            <person name="Submissions S."/>
        </authorList>
    </citation>
    <scope>NUCLEOTIDE SEQUENCE [LARGE SCALE GENOMIC DNA]</scope>
    <source>
        <strain evidence="8">ANC 3699</strain>
    </source>
</reference>
<keyword evidence="8" id="KW-1185">Reference proteome</keyword>
<dbReference type="InterPro" id="IPR019734">
    <property type="entry name" value="TPR_rpt"/>
</dbReference>
<dbReference type="Gene3D" id="1.25.40.10">
    <property type="entry name" value="Tetratricopeptide repeat domain"/>
    <property type="match status" value="1"/>
</dbReference>
<evidence type="ECO:0000256" key="1">
    <source>
        <dbReference type="ARBA" id="ARBA00022729"/>
    </source>
</evidence>
<organism evidence="7 8">
    <name type="scientific">Acinetobacter marinus</name>
    <dbReference type="NCBI Taxonomy" id="281375"/>
    <lineage>
        <taxon>Bacteria</taxon>
        <taxon>Pseudomonadati</taxon>
        <taxon>Pseudomonadota</taxon>
        <taxon>Gammaproteobacteria</taxon>
        <taxon>Moraxellales</taxon>
        <taxon>Moraxellaceae</taxon>
        <taxon>Acinetobacter</taxon>
    </lineage>
</organism>
<feature type="domain" description="Outer membrane lipoprotein BamD-like" evidence="5">
    <location>
        <begin position="138"/>
        <end position="197"/>
    </location>
</feature>
<feature type="domain" description="YbgF trimerisation" evidence="6">
    <location>
        <begin position="38"/>
        <end position="95"/>
    </location>
</feature>
<evidence type="ECO:0000256" key="2">
    <source>
        <dbReference type="SAM" id="Coils"/>
    </source>
</evidence>
<dbReference type="Pfam" id="PF16331">
    <property type="entry name" value="TolA_bind_tri"/>
    <property type="match status" value="1"/>
</dbReference>
<evidence type="ECO:0000313" key="8">
    <source>
        <dbReference type="Proteomes" id="UP000242317"/>
    </source>
</evidence>
<keyword evidence="2" id="KW-0175">Coiled coil</keyword>
<dbReference type="EMBL" id="FMYK01000009">
    <property type="protein sequence ID" value="SDC66015.1"/>
    <property type="molecule type" value="Genomic_DNA"/>
</dbReference>
<gene>
    <name evidence="7" type="ORF">SAMN05421749_10982</name>
</gene>
<feature type="signal peptide" evidence="4">
    <location>
        <begin position="1"/>
        <end position="19"/>
    </location>
</feature>
<dbReference type="GO" id="GO:0070206">
    <property type="term" value="P:protein trimerization"/>
    <property type="evidence" value="ECO:0007669"/>
    <property type="project" value="InterPro"/>
</dbReference>
<accession>A0A1G6NFY4</accession>
<proteinExistence type="predicted"/>
<feature type="region of interest" description="Disordered" evidence="3">
    <location>
        <begin position="98"/>
        <end position="147"/>
    </location>
</feature>
<dbReference type="Gene3D" id="1.20.5.110">
    <property type="match status" value="1"/>
</dbReference>
<dbReference type="InterPro" id="IPR039565">
    <property type="entry name" value="BamD-like"/>
</dbReference>
<dbReference type="InterPro" id="IPR011990">
    <property type="entry name" value="TPR-like_helical_dom_sf"/>
</dbReference>
<protein>
    <submittedName>
        <fullName evidence="7">Tol-pal system protein YbgF</fullName>
    </submittedName>
</protein>
<evidence type="ECO:0000256" key="3">
    <source>
        <dbReference type="SAM" id="MobiDB-lite"/>
    </source>
</evidence>
<dbReference type="AlphaFoldDB" id="A0A1G6NFY4"/>
<feature type="compositionally biased region" description="Polar residues" evidence="3">
    <location>
        <begin position="118"/>
        <end position="144"/>
    </location>
</feature>
<evidence type="ECO:0000259" key="6">
    <source>
        <dbReference type="Pfam" id="PF16331"/>
    </source>
</evidence>
<feature type="chain" id="PRO_5017448600" evidence="4">
    <location>
        <begin position="20"/>
        <end position="272"/>
    </location>
</feature>
<name>A0A1G6NFY4_9GAMM</name>
<dbReference type="Pfam" id="PF13525">
    <property type="entry name" value="YfiO"/>
    <property type="match status" value="1"/>
</dbReference>
<dbReference type="Proteomes" id="UP000242317">
    <property type="component" value="Unassembled WGS sequence"/>
</dbReference>
<feature type="coiled-coil region" evidence="2">
    <location>
        <begin position="44"/>
        <end position="96"/>
    </location>
</feature>
<feature type="compositionally biased region" description="Acidic residues" evidence="3">
    <location>
        <begin position="100"/>
        <end position="117"/>
    </location>
</feature>
<keyword evidence="1 4" id="KW-0732">Signal</keyword>
<dbReference type="RefSeq" id="WP_092621113.1">
    <property type="nucleotide sequence ID" value="NZ_FMYK01000009.1"/>
</dbReference>
<dbReference type="SUPFAM" id="SSF81901">
    <property type="entry name" value="HCP-like"/>
    <property type="match status" value="1"/>
</dbReference>
<evidence type="ECO:0000313" key="7">
    <source>
        <dbReference type="EMBL" id="SDC66015.1"/>
    </source>
</evidence>
<sequence length="272" mass="30432">MKKISILLGSLALSTFVHAAPIEQRNLSNAQTAVVEPNQQNSLLWDMRQTISQLQNQIRDLRGQIEEQNNQIEQMQNDLKNRYTDLDQRLELLNQKVDAESGDLAEPDAEAQPDEDTAPTNNQPSEPQSTPAPTNTADQQTQVPQAPLSDKDAYALAYDAYKQGGAASAIQPMENFIQQHPTSAYVSNAYYWLGEFNLSLTPPNYNQAKDNFEIVAGNYPQSNKAPASLYRLSEIAKNVDQDIPRAREYYLKLIQNYANSKEAETAKTAINL</sequence>
<evidence type="ECO:0000256" key="4">
    <source>
        <dbReference type="SAM" id="SignalP"/>
    </source>
</evidence>
<dbReference type="InterPro" id="IPR032519">
    <property type="entry name" value="YbgF_tri"/>
</dbReference>
<evidence type="ECO:0000259" key="5">
    <source>
        <dbReference type="Pfam" id="PF13525"/>
    </source>
</evidence>
<dbReference type="Pfam" id="PF13174">
    <property type="entry name" value="TPR_6"/>
    <property type="match status" value="1"/>
</dbReference>